<dbReference type="Pfam" id="PF13377">
    <property type="entry name" value="Peripla_BP_3"/>
    <property type="match status" value="1"/>
</dbReference>
<dbReference type="CDD" id="cd01392">
    <property type="entry name" value="HTH_LacI"/>
    <property type="match status" value="1"/>
</dbReference>
<dbReference type="EMBL" id="LVJI01000009">
    <property type="protein sequence ID" value="OAB47145.1"/>
    <property type="molecule type" value="Genomic_DNA"/>
</dbReference>
<dbReference type="GO" id="GO:0003700">
    <property type="term" value="F:DNA-binding transcription factor activity"/>
    <property type="evidence" value="ECO:0007669"/>
    <property type="project" value="TreeGrafter"/>
</dbReference>
<evidence type="ECO:0000259" key="5">
    <source>
        <dbReference type="PROSITE" id="PS50932"/>
    </source>
</evidence>
<proteinExistence type="predicted"/>
<dbReference type="InterPro" id="IPR028082">
    <property type="entry name" value="Peripla_BP_I"/>
</dbReference>
<dbReference type="Proteomes" id="UP000077355">
    <property type="component" value="Unassembled WGS sequence"/>
</dbReference>
<gene>
    <name evidence="6" type="ORF">PBAT_07645</name>
</gene>
<evidence type="ECO:0000256" key="4">
    <source>
        <dbReference type="ARBA" id="ARBA00023163"/>
    </source>
</evidence>
<dbReference type="InterPro" id="IPR000843">
    <property type="entry name" value="HTH_LacI"/>
</dbReference>
<keyword evidence="3" id="KW-0238">DNA-binding</keyword>
<dbReference type="SMART" id="SM00354">
    <property type="entry name" value="HTH_LACI"/>
    <property type="match status" value="1"/>
</dbReference>
<dbReference type="PANTHER" id="PTHR30146:SF95">
    <property type="entry name" value="RIBOSE OPERON REPRESSOR"/>
    <property type="match status" value="1"/>
</dbReference>
<dbReference type="GO" id="GO:0000976">
    <property type="term" value="F:transcription cis-regulatory region binding"/>
    <property type="evidence" value="ECO:0007669"/>
    <property type="project" value="TreeGrafter"/>
</dbReference>
<evidence type="ECO:0000313" key="6">
    <source>
        <dbReference type="EMBL" id="OAB47145.1"/>
    </source>
</evidence>
<keyword evidence="4" id="KW-0804">Transcription</keyword>
<keyword evidence="7" id="KW-1185">Reference proteome</keyword>
<feature type="domain" description="HTH lacI-type" evidence="5">
    <location>
        <begin position="3"/>
        <end position="57"/>
    </location>
</feature>
<accession>A0A162MCK5</accession>
<comment type="caution">
    <text evidence="6">The sequence shown here is derived from an EMBL/GenBank/DDBJ whole genome shotgun (WGS) entry which is preliminary data.</text>
</comment>
<dbReference type="PROSITE" id="PS00356">
    <property type="entry name" value="HTH_LACI_1"/>
    <property type="match status" value="1"/>
</dbReference>
<dbReference type="OrthoDB" id="9796186at2"/>
<dbReference type="PROSITE" id="PS50932">
    <property type="entry name" value="HTH_LACI_2"/>
    <property type="match status" value="1"/>
</dbReference>
<dbReference type="InterPro" id="IPR010982">
    <property type="entry name" value="Lambda_DNA-bd_dom_sf"/>
</dbReference>
<dbReference type="Gene3D" id="1.10.260.40">
    <property type="entry name" value="lambda repressor-like DNA-binding domains"/>
    <property type="match status" value="1"/>
</dbReference>
<protein>
    <submittedName>
        <fullName evidence="6">LacI family transcriptional regulator</fullName>
    </submittedName>
</protein>
<evidence type="ECO:0000256" key="2">
    <source>
        <dbReference type="ARBA" id="ARBA00023015"/>
    </source>
</evidence>
<organism evidence="6 7">
    <name type="scientific">Paenibacillus antarcticus</name>
    <dbReference type="NCBI Taxonomy" id="253703"/>
    <lineage>
        <taxon>Bacteria</taxon>
        <taxon>Bacillati</taxon>
        <taxon>Bacillota</taxon>
        <taxon>Bacilli</taxon>
        <taxon>Bacillales</taxon>
        <taxon>Paenibacillaceae</taxon>
        <taxon>Paenibacillus</taxon>
    </lineage>
</organism>
<sequence>MKSNISDVAKLAGVSPTTVSRVMNNRGYISQETRDKVDNAMKELNYFPNDLARALFNKRTNLIGLIVPTTTNPFFGELSFHIENICTSLGYKVLLCNSLSQMEKEQSYADMLMRNQVDGIIVGAHNRGISNYNQRNIAVVAIDRYLSKTIPVVGSDNYTGGTLATELLISKGCKNIIHMNGPVELETPATLRRKAYEDVMEGHGRQAITYEVRDPFRQQNHYEVIDRLFDECPNVDGLFASNDLVAASFIAEARKRGKDIPNDIKVVGYDGTETCQILLPELTTIRQPIALIAKTAVELLIKEIEGEYHDLPLETYLPVELIEGNTTGTIA</sequence>
<keyword evidence="1" id="KW-0678">Repressor</keyword>
<dbReference type="AlphaFoldDB" id="A0A162MCK5"/>
<dbReference type="InterPro" id="IPR046335">
    <property type="entry name" value="LacI/GalR-like_sensor"/>
</dbReference>
<dbReference type="PANTHER" id="PTHR30146">
    <property type="entry name" value="LACI-RELATED TRANSCRIPTIONAL REPRESSOR"/>
    <property type="match status" value="1"/>
</dbReference>
<dbReference type="PRINTS" id="PR00036">
    <property type="entry name" value="HTHLACI"/>
</dbReference>
<dbReference type="Pfam" id="PF00356">
    <property type="entry name" value="LacI"/>
    <property type="match status" value="1"/>
</dbReference>
<evidence type="ECO:0000256" key="3">
    <source>
        <dbReference type="ARBA" id="ARBA00023125"/>
    </source>
</evidence>
<keyword evidence="2" id="KW-0805">Transcription regulation</keyword>
<dbReference type="SUPFAM" id="SSF47413">
    <property type="entry name" value="lambda repressor-like DNA-binding domains"/>
    <property type="match status" value="1"/>
</dbReference>
<reference evidence="6 7" key="1">
    <citation type="submission" date="2016-03" db="EMBL/GenBank/DDBJ databases">
        <title>Draft genome sequence of Paenibacillus antarcticus CECT 5836.</title>
        <authorList>
            <person name="Shin S.-K."/>
            <person name="Yi H."/>
        </authorList>
    </citation>
    <scope>NUCLEOTIDE SEQUENCE [LARGE SCALE GENOMIC DNA]</scope>
    <source>
        <strain evidence="6 7">CECT 5836</strain>
    </source>
</reference>
<dbReference type="Gene3D" id="3.40.50.2300">
    <property type="match status" value="2"/>
</dbReference>
<evidence type="ECO:0000256" key="1">
    <source>
        <dbReference type="ARBA" id="ARBA00022491"/>
    </source>
</evidence>
<dbReference type="SUPFAM" id="SSF53822">
    <property type="entry name" value="Periplasmic binding protein-like I"/>
    <property type="match status" value="1"/>
</dbReference>
<name>A0A162MCK5_9BACL</name>
<dbReference type="RefSeq" id="WP_068648198.1">
    <property type="nucleotide sequence ID" value="NZ_CP043611.1"/>
</dbReference>
<evidence type="ECO:0000313" key="7">
    <source>
        <dbReference type="Proteomes" id="UP000077355"/>
    </source>
</evidence>
<dbReference type="CDD" id="cd06291">
    <property type="entry name" value="PBP1_Qymf-like"/>
    <property type="match status" value="1"/>
</dbReference>